<feature type="region of interest" description="Disordered" evidence="1">
    <location>
        <begin position="42"/>
        <end position="100"/>
    </location>
</feature>
<evidence type="ECO:0000313" key="2">
    <source>
        <dbReference type="EMBL" id="CAG8752489.1"/>
    </source>
</evidence>
<protein>
    <submittedName>
        <fullName evidence="2">25947_t:CDS:1</fullName>
    </submittedName>
</protein>
<feature type="non-terminal residue" evidence="2">
    <location>
        <position position="1"/>
    </location>
</feature>
<evidence type="ECO:0000256" key="1">
    <source>
        <dbReference type="SAM" id="MobiDB-lite"/>
    </source>
</evidence>
<gene>
    <name evidence="2" type="ORF">GMARGA_LOCUS16549</name>
</gene>
<organism evidence="2 3">
    <name type="scientific">Gigaspora margarita</name>
    <dbReference type="NCBI Taxonomy" id="4874"/>
    <lineage>
        <taxon>Eukaryota</taxon>
        <taxon>Fungi</taxon>
        <taxon>Fungi incertae sedis</taxon>
        <taxon>Mucoromycota</taxon>
        <taxon>Glomeromycotina</taxon>
        <taxon>Glomeromycetes</taxon>
        <taxon>Diversisporales</taxon>
        <taxon>Gigasporaceae</taxon>
        <taxon>Gigaspora</taxon>
    </lineage>
</organism>
<accession>A0ABN7VCF7</accession>
<keyword evidence="3" id="KW-1185">Reference proteome</keyword>
<name>A0ABN7VCF7_GIGMA</name>
<sequence>EHVSAKLPSANPMQSKLLNFYQNVTNKFEGHNLLKRKNEEVDLENAEDNNVDDAENVEDDNVDNVKNYQPKTEEFVQDNRNSKTNVECNKSSSKDKKLST</sequence>
<feature type="compositionally biased region" description="Polar residues" evidence="1">
    <location>
        <begin position="78"/>
        <end position="91"/>
    </location>
</feature>
<evidence type="ECO:0000313" key="3">
    <source>
        <dbReference type="Proteomes" id="UP000789901"/>
    </source>
</evidence>
<comment type="caution">
    <text evidence="2">The sequence shown here is derived from an EMBL/GenBank/DDBJ whole genome shotgun (WGS) entry which is preliminary data.</text>
</comment>
<dbReference type="EMBL" id="CAJVQB010012056">
    <property type="protein sequence ID" value="CAG8752489.1"/>
    <property type="molecule type" value="Genomic_DNA"/>
</dbReference>
<dbReference type="Proteomes" id="UP000789901">
    <property type="component" value="Unassembled WGS sequence"/>
</dbReference>
<reference evidence="2 3" key="1">
    <citation type="submission" date="2021-06" db="EMBL/GenBank/DDBJ databases">
        <authorList>
            <person name="Kallberg Y."/>
            <person name="Tangrot J."/>
            <person name="Rosling A."/>
        </authorList>
    </citation>
    <scope>NUCLEOTIDE SEQUENCE [LARGE SCALE GENOMIC DNA]</scope>
    <source>
        <strain evidence="2 3">120-4 pot B 10/14</strain>
    </source>
</reference>
<proteinExistence type="predicted"/>
<feature type="compositionally biased region" description="Acidic residues" evidence="1">
    <location>
        <begin position="42"/>
        <end position="62"/>
    </location>
</feature>